<evidence type="ECO:0000256" key="1">
    <source>
        <dbReference type="ARBA" id="ARBA00022795"/>
    </source>
</evidence>
<keyword evidence="1" id="KW-1005">Bacterial flagellum biogenesis</keyword>
<evidence type="ECO:0008006" key="3">
    <source>
        <dbReference type="Google" id="ProtNLM"/>
    </source>
</evidence>
<dbReference type="Gene3D" id="1.20.58.300">
    <property type="entry name" value="FlgN-like"/>
    <property type="match status" value="1"/>
</dbReference>
<accession>A0A3B0QZY7</accession>
<dbReference type="Pfam" id="PF05130">
    <property type="entry name" value="FlgN"/>
    <property type="match status" value="1"/>
</dbReference>
<gene>
    <name evidence="2" type="ORF">MNBD_DELTA01-366</name>
</gene>
<sequence length="164" mass="18115">MDVRGLINKIEIETRLYKELIALLHEETEAVIQRDYKELYKVIGHKGHVLVALERAVGDRVSFLDEILAGESLTGEQATLSAFILKLPGSPEREELSAARIKLQSLMDSAREVNRVNTHIVQKSLDNVNKTLGFLGNLFVKDTYGPNGAIGGMEVKGSRLSEGV</sequence>
<protein>
    <recommendedName>
        <fullName evidence="3">Flagellar protein FlgN</fullName>
    </recommendedName>
</protein>
<proteinExistence type="predicted"/>
<dbReference type="InterPro" id="IPR007809">
    <property type="entry name" value="FlgN-like"/>
</dbReference>
<dbReference type="InterPro" id="IPR036679">
    <property type="entry name" value="FlgN-like_sf"/>
</dbReference>
<organism evidence="2">
    <name type="scientific">hydrothermal vent metagenome</name>
    <dbReference type="NCBI Taxonomy" id="652676"/>
    <lineage>
        <taxon>unclassified sequences</taxon>
        <taxon>metagenomes</taxon>
        <taxon>ecological metagenomes</taxon>
    </lineage>
</organism>
<evidence type="ECO:0000313" key="2">
    <source>
        <dbReference type="EMBL" id="VAV85581.1"/>
    </source>
</evidence>
<dbReference type="SUPFAM" id="SSF140566">
    <property type="entry name" value="FlgN-like"/>
    <property type="match status" value="1"/>
</dbReference>
<name>A0A3B0QZY7_9ZZZZ</name>
<reference evidence="2" key="1">
    <citation type="submission" date="2018-06" db="EMBL/GenBank/DDBJ databases">
        <authorList>
            <person name="Zhirakovskaya E."/>
        </authorList>
    </citation>
    <scope>NUCLEOTIDE SEQUENCE</scope>
</reference>
<dbReference type="AlphaFoldDB" id="A0A3B0QZY7"/>
<dbReference type="GO" id="GO:0044780">
    <property type="term" value="P:bacterial-type flagellum assembly"/>
    <property type="evidence" value="ECO:0007669"/>
    <property type="project" value="InterPro"/>
</dbReference>
<dbReference type="EMBL" id="UOEA01000090">
    <property type="protein sequence ID" value="VAV85581.1"/>
    <property type="molecule type" value="Genomic_DNA"/>
</dbReference>